<dbReference type="EMBL" id="CP091957">
    <property type="protein sequence ID" value="UOG55531.1"/>
    <property type="molecule type" value="Genomic_DNA"/>
</dbReference>
<dbReference type="Proteomes" id="UP000829829">
    <property type="component" value="Chromosome 1"/>
</dbReference>
<evidence type="ECO:0000313" key="2">
    <source>
        <dbReference type="Proteomes" id="UP000829829"/>
    </source>
</evidence>
<proteinExistence type="predicted"/>
<accession>A0AAE9K842</accession>
<evidence type="ECO:0000313" key="1">
    <source>
        <dbReference type="EMBL" id="UOG55531.1"/>
    </source>
</evidence>
<protein>
    <submittedName>
        <fullName evidence="1">Uncharacterized protein</fullName>
    </submittedName>
</protein>
<gene>
    <name evidence="1" type="ORF">MAL03_11490</name>
</gene>
<dbReference type="AlphaFoldDB" id="A0AAE9K842"/>
<organism evidence="1 2">
    <name type="scientific">Leptospira noguchii</name>
    <dbReference type="NCBI Taxonomy" id="28182"/>
    <lineage>
        <taxon>Bacteria</taxon>
        <taxon>Pseudomonadati</taxon>
        <taxon>Spirochaetota</taxon>
        <taxon>Spirochaetia</taxon>
        <taxon>Leptospirales</taxon>
        <taxon>Leptospiraceae</taxon>
        <taxon>Leptospira</taxon>
    </lineage>
</organism>
<dbReference type="RefSeq" id="WP_243815201.1">
    <property type="nucleotide sequence ID" value="NZ_CP091957.1"/>
</dbReference>
<name>A0AAE9K842_9LEPT</name>
<reference evidence="1" key="1">
    <citation type="submission" date="2022-02" db="EMBL/GenBank/DDBJ databases">
        <title>The genetically variable rfb locus in Leptospira is a mobile cassette and a molecular signature of serovar identity.</title>
        <authorList>
            <person name="Nieves C."/>
            <person name="Vincent A.T."/>
            <person name="Zarantonelli L."/>
            <person name="Picardeau M."/>
            <person name="Veyrier F.J."/>
            <person name="Buschiazzo A."/>
        </authorList>
    </citation>
    <scope>NUCLEOTIDE SEQUENCE</scope>
    <source>
        <strain evidence="1">IP1512017</strain>
    </source>
</reference>
<sequence length="48" mass="5878">MWELLQVRDIADQSLRIVGTLTKFEFYDQSLELWELLRILKIRLKNLE</sequence>